<gene>
    <name evidence="2" type="ORF">H0235_006981</name>
</gene>
<name>A0A834P411_VESPE</name>
<comment type="caution">
    <text evidence="2">The sequence shown here is derived from an EMBL/GenBank/DDBJ whole genome shotgun (WGS) entry which is preliminary data.</text>
</comment>
<sequence>MLEATGGSSSSSSSNSSSSSSINSSSSSSSSNSDEAHELFSRLCPWENTRVAPVGIEMTIPPTPLTAIAQTPRKELESKFTFNPVLAKLTEVVPSDSTKPLGKYYY</sequence>
<keyword evidence="3" id="KW-1185">Reference proteome</keyword>
<dbReference type="Proteomes" id="UP000600918">
    <property type="component" value="Unassembled WGS sequence"/>
</dbReference>
<feature type="compositionally biased region" description="Low complexity" evidence="1">
    <location>
        <begin position="8"/>
        <end position="33"/>
    </location>
</feature>
<accession>A0A834P411</accession>
<proteinExistence type="predicted"/>
<protein>
    <submittedName>
        <fullName evidence="2">Uncharacterized protein</fullName>
    </submittedName>
</protein>
<evidence type="ECO:0000313" key="2">
    <source>
        <dbReference type="EMBL" id="KAF7427287.1"/>
    </source>
</evidence>
<reference evidence="2" key="1">
    <citation type="journal article" date="2020" name="G3 (Bethesda)">
        <title>High-Quality Assemblies for Three Invasive Social Wasps from the &lt;i&gt;Vespula&lt;/i&gt; Genus.</title>
        <authorList>
            <person name="Harrop T.W.R."/>
            <person name="Guhlin J."/>
            <person name="McLaughlin G.M."/>
            <person name="Permina E."/>
            <person name="Stockwell P."/>
            <person name="Gilligan J."/>
            <person name="Le Lec M.F."/>
            <person name="Gruber M.A.M."/>
            <person name="Quinn O."/>
            <person name="Lovegrove M."/>
            <person name="Duncan E.J."/>
            <person name="Remnant E.J."/>
            <person name="Van Eeckhoven J."/>
            <person name="Graham B."/>
            <person name="Knapp R.A."/>
            <person name="Langford K.W."/>
            <person name="Kronenberg Z."/>
            <person name="Press M.O."/>
            <person name="Eacker S.M."/>
            <person name="Wilson-Rankin E.E."/>
            <person name="Purcell J."/>
            <person name="Lester P.J."/>
            <person name="Dearden P.K."/>
        </authorList>
    </citation>
    <scope>NUCLEOTIDE SEQUENCE</scope>
    <source>
        <strain evidence="2">Volc-1</strain>
    </source>
</reference>
<evidence type="ECO:0000313" key="3">
    <source>
        <dbReference type="Proteomes" id="UP000600918"/>
    </source>
</evidence>
<dbReference type="AlphaFoldDB" id="A0A834P411"/>
<dbReference type="EMBL" id="JACSDY010000005">
    <property type="protein sequence ID" value="KAF7427287.1"/>
    <property type="molecule type" value="Genomic_DNA"/>
</dbReference>
<feature type="region of interest" description="Disordered" evidence="1">
    <location>
        <begin position="1"/>
        <end position="34"/>
    </location>
</feature>
<organism evidence="2 3">
    <name type="scientific">Vespula pensylvanica</name>
    <name type="common">Western yellow jacket</name>
    <name type="synonym">Wasp</name>
    <dbReference type="NCBI Taxonomy" id="30213"/>
    <lineage>
        <taxon>Eukaryota</taxon>
        <taxon>Metazoa</taxon>
        <taxon>Ecdysozoa</taxon>
        <taxon>Arthropoda</taxon>
        <taxon>Hexapoda</taxon>
        <taxon>Insecta</taxon>
        <taxon>Pterygota</taxon>
        <taxon>Neoptera</taxon>
        <taxon>Endopterygota</taxon>
        <taxon>Hymenoptera</taxon>
        <taxon>Apocrita</taxon>
        <taxon>Aculeata</taxon>
        <taxon>Vespoidea</taxon>
        <taxon>Vespidae</taxon>
        <taxon>Vespinae</taxon>
        <taxon>Vespula</taxon>
    </lineage>
</organism>
<evidence type="ECO:0000256" key="1">
    <source>
        <dbReference type="SAM" id="MobiDB-lite"/>
    </source>
</evidence>